<keyword evidence="1" id="KW-0862">Zinc</keyword>
<gene>
    <name evidence="4" type="ORF">Tsubulata_041194</name>
</gene>
<reference evidence="4" key="1">
    <citation type="submission" date="2022-02" db="EMBL/GenBank/DDBJ databases">
        <authorList>
            <person name="Henning P.M."/>
            <person name="McCubbin A.G."/>
            <person name="Shore J.S."/>
        </authorList>
    </citation>
    <scope>NUCLEOTIDE SEQUENCE</scope>
    <source>
        <strain evidence="4">F60SS</strain>
        <tissue evidence="4">Leaves</tissue>
    </source>
</reference>
<dbReference type="PANTHER" id="PTHR31286:SF178">
    <property type="entry name" value="DUF4283 DOMAIN-CONTAINING PROTEIN"/>
    <property type="match status" value="1"/>
</dbReference>
<accession>A0A9Q0G331</accession>
<dbReference type="InterPro" id="IPR040256">
    <property type="entry name" value="At4g02000-like"/>
</dbReference>
<dbReference type="Proteomes" id="UP001141552">
    <property type="component" value="Unassembled WGS sequence"/>
</dbReference>
<sequence length="479" mass="53668">MSEKFAVSAVVVSKATGAEEDSEGPWTSCTGSEMEGATGVFLFSFFAAFVATDRVISAYIVKATLQRSWNLVDSLGVKEMKPNIFLFTFADDEDKKRVLAESPWSVQNKHIVLKEWHPSKHIEEIDFSTTLFWVHIVGLPPSQMNRESAEIIGKQMFLNVLCIEPDDDEDMRWAEYIRLRVEIPSMEPLHVGLDVLKDNDEAGWITFQYERLPDICYMCGKLGHVLSHCSLEGVNVAARIADRSHRTWGPWMRAEVGKWRKKTYGAYVPKYRTLPKDSLPASSMFSPRSRNRDSDFWAKYRDEEPLQPQDSTLPVTTIAATLQKCHLTESQPPTIQPHTLSDPSSSNQPHPPLPTTDTLDKPDHVVDNPSHTGANNPPPTAHILDKPHHVVDNPSHTDANNPPQISPFTSVSYQMEDENKKTMTRPPGRMLPPRGQVKNRIFKDLADKVKAVITIVGEGNKKDDNSGTSGSTITNASDK</sequence>
<dbReference type="GO" id="GO:0008270">
    <property type="term" value="F:zinc ion binding"/>
    <property type="evidence" value="ECO:0007669"/>
    <property type="project" value="UniProtKB-KW"/>
</dbReference>
<organism evidence="4 5">
    <name type="scientific">Turnera subulata</name>
    <dbReference type="NCBI Taxonomy" id="218843"/>
    <lineage>
        <taxon>Eukaryota</taxon>
        <taxon>Viridiplantae</taxon>
        <taxon>Streptophyta</taxon>
        <taxon>Embryophyta</taxon>
        <taxon>Tracheophyta</taxon>
        <taxon>Spermatophyta</taxon>
        <taxon>Magnoliopsida</taxon>
        <taxon>eudicotyledons</taxon>
        <taxon>Gunneridae</taxon>
        <taxon>Pentapetalae</taxon>
        <taxon>rosids</taxon>
        <taxon>fabids</taxon>
        <taxon>Malpighiales</taxon>
        <taxon>Passifloraceae</taxon>
        <taxon>Turnera</taxon>
    </lineage>
</organism>
<evidence type="ECO:0000256" key="1">
    <source>
        <dbReference type="PROSITE-ProRule" id="PRU00047"/>
    </source>
</evidence>
<feature type="compositionally biased region" description="Polar residues" evidence="2">
    <location>
        <begin position="394"/>
        <end position="409"/>
    </location>
</feature>
<feature type="domain" description="CCHC-type" evidence="3">
    <location>
        <begin position="216"/>
        <end position="229"/>
    </location>
</feature>
<protein>
    <recommendedName>
        <fullName evidence="3">CCHC-type domain-containing protein</fullName>
    </recommendedName>
</protein>
<dbReference type="OrthoDB" id="852325at2759"/>
<dbReference type="Pfam" id="PF14111">
    <property type="entry name" value="DUF4283"/>
    <property type="match status" value="1"/>
</dbReference>
<dbReference type="AlphaFoldDB" id="A0A9Q0G331"/>
<evidence type="ECO:0000313" key="4">
    <source>
        <dbReference type="EMBL" id="KAJ4841267.1"/>
    </source>
</evidence>
<feature type="region of interest" description="Disordered" evidence="2">
    <location>
        <begin position="457"/>
        <end position="479"/>
    </location>
</feature>
<feature type="region of interest" description="Disordered" evidence="2">
    <location>
        <begin position="330"/>
        <end position="409"/>
    </location>
</feature>
<evidence type="ECO:0000256" key="2">
    <source>
        <dbReference type="SAM" id="MobiDB-lite"/>
    </source>
</evidence>
<dbReference type="PANTHER" id="PTHR31286">
    <property type="entry name" value="GLYCINE-RICH CELL WALL STRUCTURAL PROTEIN 1.8-LIKE"/>
    <property type="match status" value="1"/>
</dbReference>
<dbReference type="EMBL" id="JAKUCV010002833">
    <property type="protein sequence ID" value="KAJ4841267.1"/>
    <property type="molecule type" value="Genomic_DNA"/>
</dbReference>
<feature type="compositionally biased region" description="Polar residues" evidence="2">
    <location>
        <begin position="466"/>
        <end position="479"/>
    </location>
</feature>
<dbReference type="InterPro" id="IPR025558">
    <property type="entry name" value="DUF4283"/>
</dbReference>
<feature type="compositionally biased region" description="Polar residues" evidence="2">
    <location>
        <begin position="330"/>
        <end position="348"/>
    </location>
</feature>
<reference evidence="4" key="2">
    <citation type="journal article" date="2023" name="Plants (Basel)">
        <title>Annotation of the Turnera subulata (Passifloraceae) Draft Genome Reveals the S-Locus Evolved after the Divergence of Turneroideae from Passifloroideae in a Stepwise Manner.</title>
        <authorList>
            <person name="Henning P.M."/>
            <person name="Roalson E.H."/>
            <person name="Mir W."/>
            <person name="McCubbin A.G."/>
            <person name="Shore J.S."/>
        </authorList>
    </citation>
    <scope>NUCLEOTIDE SEQUENCE</scope>
    <source>
        <strain evidence="4">F60SS</strain>
    </source>
</reference>
<name>A0A9Q0G331_9ROSI</name>
<comment type="caution">
    <text evidence="4">The sequence shown here is derived from an EMBL/GenBank/DDBJ whole genome shotgun (WGS) entry which is preliminary data.</text>
</comment>
<keyword evidence="5" id="KW-1185">Reference proteome</keyword>
<dbReference type="GO" id="GO:0003676">
    <property type="term" value="F:nucleic acid binding"/>
    <property type="evidence" value="ECO:0007669"/>
    <property type="project" value="InterPro"/>
</dbReference>
<proteinExistence type="predicted"/>
<keyword evidence="1" id="KW-0479">Metal-binding</keyword>
<evidence type="ECO:0000313" key="5">
    <source>
        <dbReference type="Proteomes" id="UP001141552"/>
    </source>
</evidence>
<dbReference type="Pfam" id="PF14392">
    <property type="entry name" value="zf-CCHC_4"/>
    <property type="match status" value="1"/>
</dbReference>
<dbReference type="InterPro" id="IPR001878">
    <property type="entry name" value="Znf_CCHC"/>
</dbReference>
<keyword evidence="1" id="KW-0863">Zinc-finger</keyword>
<evidence type="ECO:0000259" key="3">
    <source>
        <dbReference type="PROSITE" id="PS50158"/>
    </source>
</evidence>
<dbReference type="InterPro" id="IPR025836">
    <property type="entry name" value="Zn_knuckle_CX2CX4HX4C"/>
</dbReference>
<dbReference type="PROSITE" id="PS50158">
    <property type="entry name" value="ZF_CCHC"/>
    <property type="match status" value="1"/>
</dbReference>